<dbReference type="GO" id="GO:0031012">
    <property type="term" value="C:extracellular matrix"/>
    <property type="evidence" value="ECO:0007669"/>
    <property type="project" value="TreeGrafter"/>
</dbReference>
<dbReference type="AlphaFoldDB" id="A0A3M0L453"/>
<dbReference type="Proteomes" id="UP000269221">
    <property type="component" value="Unassembled WGS sequence"/>
</dbReference>
<proteinExistence type="predicted"/>
<keyword evidence="2" id="KW-1185">Reference proteome</keyword>
<dbReference type="EMBL" id="QRBI01000093">
    <property type="protein sequence ID" value="RMC20195.1"/>
    <property type="molecule type" value="Genomic_DNA"/>
</dbReference>
<protein>
    <recommendedName>
        <fullName evidence="3">Endonuclease/exonuclease/phosphatase domain-containing protein</fullName>
    </recommendedName>
</protein>
<accession>A0A3M0L453</accession>
<organism evidence="1 2">
    <name type="scientific">Hirundo rustica rustica</name>
    <dbReference type="NCBI Taxonomy" id="333673"/>
    <lineage>
        <taxon>Eukaryota</taxon>
        <taxon>Metazoa</taxon>
        <taxon>Chordata</taxon>
        <taxon>Craniata</taxon>
        <taxon>Vertebrata</taxon>
        <taxon>Euteleostomi</taxon>
        <taxon>Archelosauria</taxon>
        <taxon>Archosauria</taxon>
        <taxon>Dinosauria</taxon>
        <taxon>Saurischia</taxon>
        <taxon>Theropoda</taxon>
        <taxon>Coelurosauria</taxon>
        <taxon>Aves</taxon>
        <taxon>Neognathae</taxon>
        <taxon>Neoaves</taxon>
        <taxon>Telluraves</taxon>
        <taxon>Australaves</taxon>
        <taxon>Passeriformes</taxon>
        <taxon>Sylvioidea</taxon>
        <taxon>Hirundinidae</taxon>
        <taxon>Hirundo</taxon>
    </lineage>
</organism>
<evidence type="ECO:0000313" key="1">
    <source>
        <dbReference type="EMBL" id="RMC20195.1"/>
    </source>
</evidence>
<gene>
    <name evidence="1" type="ORF">DUI87_01041</name>
</gene>
<name>A0A3M0L453_HIRRU</name>
<dbReference type="OrthoDB" id="9217982at2759"/>
<dbReference type="PANTHER" id="PTHR33395:SF22">
    <property type="entry name" value="REVERSE TRANSCRIPTASE DOMAIN-CONTAINING PROTEIN"/>
    <property type="match status" value="1"/>
</dbReference>
<evidence type="ECO:0000313" key="2">
    <source>
        <dbReference type="Proteomes" id="UP000269221"/>
    </source>
</evidence>
<reference evidence="1 2" key="1">
    <citation type="submission" date="2018-07" db="EMBL/GenBank/DDBJ databases">
        <title>A high quality draft genome assembly of the barn swallow (H. rustica rustica).</title>
        <authorList>
            <person name="Formenti G."/>
            <person name="Chiara M."/>
            <person name="Poveda L."/>
            <person name="Francoijs K.-J."/>
            <person name="Bonisoli-Alquati A."/>
            <person name="Canova L."/>
            <person name="Gianfranceschi L."/>
            <person name="Horner D.S."/>
            <person name="Saino N."/>
        </authorList>
    </citation>
    <scope>NUCLEOTIDE SEQUENCE [LARGE SCALE GENOMIC DNA]</scope>
    <source>
        <strain evidence="1">Chelidonia</strain>
        <tissue evidence="1">Blood</tissue>
    </source>
</reference>
<evidence type="ECO:0008006" key="3">
    <source>
        <dbReference type="Google" id="ProtNLM"/>
    </source>
</evidence>
<comment type="caution">
    <text evidence="1">The sequence shown here is derived from an EMBL/GenBank/DDBJ whole genome shotgun (WGS) entry which is preliminary data.</text>
</comment>
<dbReference type="PANTHER" id="PTHR33395">
    <property type="entry name" value="TRANSCRIPTASE, PUTATIVE-RELATED-RELATED"/>
    <property type="match status" value="1"/>
</dbReference>
<dbReference type="GO" id="GO:0007508">
    <property type="term" value="P:larval heart development"/>
    <property type="evidence" value="ECO:0007669"/>
    <property type="project" value="TreeGrafter"/>
</dbReference>
<dbReference type="GO" id="GO:0061343">
    <property type="term" value="P:cell adhesion involved in heart morphogenesis"/>
    <property type="evidence" value="ECO:0007669"/>
    <property type="project" value="TreeGrafter"/>
</dbReference>
<sequence length="155" mass="17006">MGSLSPKEKTTALACGILCFRDSTVNAKPDRTFNPADYMESSATDDFGTKSGIWETGQNDADDGTVIEEPTRRGAILDLVLANKKGLVGNVKFKSRLGCSDHEMVAFENLRAAARRMHNKLTALDFRRADFGLFGDMLGRVSWDKALEGRSKRTG</sequence>